<dbReference type="PRINTS" id="PR01217">
    <property type="entry name" value="PRICHEXTENSN"/>
</dbReference>
<feature type="compositionally biased region" description="Acidic residues" evidence="1">
    <location>
        <begin position="456"/>
        <end position="465"/>
    </location>
</feature>
<feature type="region of interest" description="Disordered" evidence="1">
    <location>
        <begin position="50"/>
        <end position="87"/>
    </location>
</feature>
<keyword evidence="3" id="KW-1185">Reference proteome</keyword>
<dbReference type="AlphaFoldDB" id="A0AAE1CHM4"/>
<evidence type="ECO:0000256" key="1">
    <source>
        <dbReference type="SAM" id="MobiDB-lite"/>
    </source>
</evidence>
<dbReference type="EMBL" id="JAULSO010000001">
    <property type="protein sequence ID" value="KAK3694689.1"/>
    <property type="molecule type" value="Genomic_DNA"/>
</dbReference>
<feature type="region of interest" description="Disordered" evidence="1">
    <location>
        <begin position="335"/>
        <end position="768"/>
    </location>
</feature>
<feature type="region of interest" description="Disordered" evidence="1">
    <location>
        <begin position="99"/>
        <end position="141"/>
    </location>
</feature>
<reference evidence="2" key="1">
    <citation type="journal article" date="2023" name="Mol. Phylogenet. Evol.">
        <title>Genome-scale phylogeny and comparative genomics of the fungal order Sordariales.</title>
        <authorList>
            <person name="Hensen N."/>
            <person name="Bonometti L."/>
            <person name="Westerberg I."/>
            <person name="Brannstrom I.O."/>
            <person name="Guillou S."/>
            <person name="Cros-Aarteil S."/>
            <person name="Calhoun S."/>
            <person name="Haridas S."/>
            <person name="Kuo A."/>
            <person name="Mondo S."/>
            <person name="Pangilinan J."/>
            <person name="Riley R."/>
            <person name="LaButti K."/>
            <person name="Andreopoulos B."/>
            <person name="Lipzen A."/>
            <person name="Chen C."/>
            <person name="Yan M."/>
            <person name="Daum C."/>
            <person name="Ng V."/>
            <person name="Clum A."/>
            <person name="Steindorff A."/>
            <person name="Ohm R.A."/>
            <person name="Martin F."/>
            <person name="Silar P."/>
            <person name="Natvig D.O."/>
            <person name="Lalanne C."/>
            <person name="Gautier V."/>
            <person name="Ament-Velasquez S.L."/>
            <person name="Kruys A."/>
            <person name="Hutchinson M.I."/>
            <person name="Powell A.J."/>
            <person name="Barry K."/>
            <person name="Miller A.N."/>
            <person name="Grigoriev I.V."/>
            <person name="Debuchy R."/>
            <person name="Gladieux P."/>
            <person name="Hiltunen Thoren M."/>
            <person name="Johannesson H."/>
        </authorList>
    </citation>
    <scope>NUCLEOTIDE SEQUENCE</scope>
    <source>
        <strain evidence="2">CBS 314.62</strain>
    </source>
</reference>
<reference evidence="2" key="2">
    <citation type="submission" date="2023-06" db="EMBL/GenBank/DDBJ databases">
        <authorList>
            <consortium name="Lawrence Berkeley National Laboratory"/>
            <person name="Haridas S."/>
            <person name="Hensen N."/>
            <person name="Bonometti L."/>
            <person name="Westerberg I."/>
            <person name="Brannstrom I.O."/>
            <person name="Guillou S."/>
            <person name="Cros-Aarteil S."/>
            <person name="Calhoun S."/>
            <person name="Kuo A."/>
            <person name="Mondo S."/>
            <person name="Pangilinan J."/>
            <person name="Riley R."/>
            <person name="Labutti K."/>
            <person name="Andreopoulos B."/>
            <person name="Lipzen A."/>
            <person name="Chen C."/>
            <person name="Yanf M."/>
            <person name="Daum C."/>
            <person name="Ng V."/>
            <person name="Clum A."/>
            <person name="Steindorff A."/>
            <person name="Ohm R."/>
            <person name="Martin F."/>
            <person name="Silar P."/>
            <person name="Natvig D."/>
            <person name="Lalanne C."/>
            <person name="Gautier V."/>
            <person name="Ament-Velasquez S.L."/>
            <person name="Kruys A."/>
            <person name="Hutchinson M.I."/>
            <person name="Powell A.J."/>
            <person name="Barry K."/>
            <person name="Miller A.N."/>
            <person name="Grigoriev I.V."/>
            <person name="Debuchy R."/>
            <person name="Gladieux P."/>
            <person name="Thoren M.H."/>
            <person name="Johannesson H."/>
        </authorList>
    </citation>
    <scope>NUCLEOTIDE SEQUENCE</scope>
    <source>
        <strain evidence="2">CBS 314.62</strain>
    </source>
</reference>
<protein>
    <submittedName>
        <fullName evidence="2">Uncharacterized protein</fullName>
    </submittedName>
</protein>
<feature type="compositionally biased region" description="Basic and acidic residues" evidence="1">
    <location>
        <begin position="100"/>
        <end position="129"/>
    </location>
</feature>
<proteinExistence type="predicted"/>
<gene>
    <name evidence="2" type="ORF">B0T22DRAFT_78803</name>
</gene>
<feature type="compositionally biased region" description="Pro residues" evidence="1">
    <location>
        <begin position="518"/>
        <end position="533"/>
    </location>
</feature>
<accession>A0AAE1CHM4</accession>
<feature type="compositionally biased region" description="Polar residues" evidence="1">
    <location>
        <begin position="340"/>
        <end position="362"/>
    </location>
</feature>
<organism evidence="2 3">
    <name type="scientific">Podospora appendiculata</name>
    <dbReference type="NCBI Taxonomy" id="314037"/>
    <lineage>
        <taxon>Eukaryota</taxon>
        <taxon>Fungi</taxon>
        <taxon>Dikarya</taxon>
        <taxon>Ascomycota</taxon>
        <taxon>Pezizomycotina</taxon>
        <taxon>Sordariomycetes</taxon>
        <taxon>Sordariomycetidae</taxon>
        <taxon>Sordariales</taxon>
        <taxon>Podosporaceae</taxon>
        <taxon>Podospora</taxon>
    </lineage>
</organism>
<feature type="compositionally biased region" description="Basic and acidic residues" evidence="1">
    <location>
        <begin position="397"/>
        <end position="409"/>
    </location>
</feature>
<dbReference type="Proteomes" id="UP001270362">
    <property type="component" value="Unassembled WGS sequence"/>
</dbReference>
<feature type="compositionally biased region" description="Basic and acidic residues" evidence="1">
    <location>
        <begin position="626"/>
        <end position="640"/>
    </location>
</feature>
<evidence type="ECO:0000313" key="3">
    <source>
        <dbReference type="Proteomes" id="UP001270362"/>
    </source>
</evidence>
<evidence type="ECO:0000313" key="2">
    <source>
        <dbReference type="EMBL" id="KAK3694689.1"/>
    </source>
</evidence>
<feature type="compositionally biased region" description="Polar residues" evidence="1">
    <location>
        <begin position="743"/>
        <end position="752"/>
    </location>
</feature>
<feature type="compositionally biased region" description="Low complexity" evidence="1">
    <location>
        <begin position="367"/>
        <end position="382"/>
    </location>
</feature>
<feature type="region of interest" description="Disordered" evidence="1">
    <location>
        <begin position="824"/>
        <end position="855"/>
    </location>
</feature>
<comment type="caution">
    <text evidence="2">The sequence shown here is derived from an EMBL/GenBank/DDBJ whole genome shotgun (WGS) entry which is preliminary data.</text>
</comment>
<sequence length="855" mass="95759">MTAAVKTASGAGFDVPYSRRSFAMPPMAQAPSSYAGEQLSIVLVPDAEVDNKEPAMESETEPEIDRHRKSGTVEPRVPPAPQHPIPSMQDAFAESLIEATKGDASRKPKLRDGDAKARREQLLDQDKSDGPPAAQWRFRPGQRSHELRRLMAQISFGVYLLLNGMANSQISVVSILQGHIDEVDEFLETTLEDMALATEDLEDRIDHLKLPMDNVQVFERMLEDRNFRLQIVEGNLKIEHIVARTEIALRQTIQDLDEGLDSTRDFTVYLGEQQHGRWRQERPDVIDIFDAMKGNTDGWYNAFVDLQEKAATLDAVTVRLTSIIAEIERRAGEVSRRTRFSIQPYTSPTHSPRGSDTSSISTPPASPFRIPSSPPRLSLRLSSIHKPQPYEPTSFFFDDHINEEPEPGSRHRRELSDEAPAVELLAQGREEEPVPMLPPARNPRRISERPVPQLETPDEKDEDDSPVYLLQPRTYTPQPPSPLPSPRVFSERPESIAQPVTLVRPGDSGPLLPRTYTPQPPSPLPSPRVPDQPPKPKVELIRPRDSGQLQPRTYTPQPPSPLPSPRVKEGRPRPKPGPIKPRADAAPVLETLTQQRMEVLEEPRAVQQQLRAQPSRPKLVAIGGRSDAKSGPKSGQKPEVESEPETQPKRTSLRQRVSLKTNPPESIQVPGPDAPELRRPSYPSPRVYQAPDSAYGSDMERPPIHSMVSMDPSLTDFSPPVIRPGLLPSPHSDQQYFRPVQASPHSPLQQRPHTSGTVGSHHHHGYQHPPRNIPSAMGMSMLSNVTTASQETTGSGRGLKKKRSAFGWLKKAFSLDEEERAAFEQKRREQSRNLYYDNKSPQFLDGRRIQPRPGY</sequence>
<feature type="compositionally biased region" description="Basic and acidic residues" evidence="1">
    <location>
        <begin position="534"/>
        <end position="545"/>
    </location>
</feature>
<name>A0AAE1CHM4_9PEZI</name>
<feature type="compositionally biased region" description="Polar residues" evidence="1">
    <location>
        <begin position="654"/>
        <end position="665"/>
    </location>
</feature>